<dbReference type="Proteomes" id="UP001576780">
    <property type="component" value="Unassembled WGS sequence"/>
</dbReference>
<keyword evidence="2" id="KW-1185">Reference proteome</keyword>
<name>A0ABV4WNS5_9CYAN</name>
<protein>
    <submittedName>
        <fullName evidence="1">Uncharacterized protein</fullName>
    </submittedName>
</protein>
<reference evidence="1 2" key="1">
    <citation type="submission" date="2024-09" db="EMBL/GenBank/DDBJ databases">
        <title>Floridaenema gen nov. (Aerosakkonemataceae, Aerosakkonematales ord. nov., Cyanobacteria) from benthic tropical and subtropical fresh waters, with the description of four new species.</title>
        <authorList>
            <person name="Moretto J.A."/>
            <person name="Berthold D.E."/>
            <person name="Lefler F.W."/>
            <person name="Huang I.-S."/>
            <person name="Laughinghouse H. IV."/>
        </authorList>
    </citation>
    <scope>NUCLEOTIDE SEQUENCE [LARGE SCALE GENOMIC DNA]</scope>
    <source>
        <strain evidence="1 2">BLCC-F167</strain>
    </source>
</reference>
<comment type="caution">
    <text evidence="1">The sequence shown here is derived from an EMBL/GenBank/DDBJ whole genome shotgun (WGS) entry which is preliminary data.</text>
</comment>
<gene>
    <name evidence="1" type="ORF">ACE1CA_18820</name>
</gene>
<accession>A0ABV4WNS5</accession>
<evidence type="ECO:0000313" key="2">
    <source>
        <dbReference type="Proteomes" id="UP001576780"/>
    </source>
</evidence>
<dbReference type="RefSeq" id="WP_413278968.1">
    <property type="nucleotide sequence ID" value="NZ_JBHFNT010000161.1"/>
</dbReference>
<sequence>MPLIVTTIFDPDAANLLPAKWGKDYQVDAIDRVYLNGQKGFLLHLSPLQNPNIETFVQGCRPIELNVRTDYPYYYLLCAASPIPPAIGSAWGEYYRVSECRKVLRKTYTNFESGCHEHWHWRLTLATRREPINLLPPAQKEIVSSFFEFQLTDIKAALVEAEIEFKIKPRKGGFDLFVDECNHDIATSLVWNVEQHQISSGKYK</sequence>
<evidence type="ECO:0000313" key="1">
    <source>
        <dbReference type="EMBL" id="MFB2836591.1"/>
    </source>
</evidence>
<dbReference type="EMBL" id="JBHFNT010000161">
    <property type="protein sequence ID" value="MFB2836591.1"/>
    <property type="molecule type" value="Genomic_DNA"/>
</dbReference>
<organism evidence="1 2">
    <name type="scientific">Floridaenema evergladense BLCC-F167</name>
    <dbReference type="NCBI Taxonomy" id="3153639"/>
    <lineage>
        <taxon>Bacteria</taxon>
        <taxon>Bacillati</taxon>
        <taxon>Cyanobacteriota</taxon>
        <taxon>Cyanophyceae</taxon>
        <taxon>Oscillatoriophycideae</taxon>
        <taxon>Aerosakkonematales</taxon>
        <taxon>Aerosakkonemataceae</taxon>
        <taxon>Floridanema</taxon>
        <taxon>Floridanema evergladense</taxon>
    </lineage>
</organism>
<proteinExistence type="predicted"/>